<keyword evidence="3" id="KW-1185">Reference proteome</keyword>
<gene>
    <name evidence="2" type="ORF">BCR36DRAFT_140005</name>
</gene>
<organism evidence="2 3">
    <name type="scientific">Piromyces finnis</name>
    <dbReference type="NCBI Taxonomy" id="1754191"/>
    <lineage>
        <taxon>Eukaryota</taxon>
        <taxon>Fungi</taxon>
        <taxon>Fungi incertae sedis</taxon>
        <taxon>Chytridiomycota</taxon>
        <taxon>Chytridiomycota incertae sedis</taxon>
        <taxon>Neocallimastigomycetes</taxon>
        <taxon>Neocallimastigales</taxon>
        <taxon>Neocallimastigaceae</taxon>
        <taxon>Piromyces</taxon>
    </lineage>
</organism>
<accession>A0A1Y1UYX8</accession>
<sequence>MTYTVAALKYDGKDVESDKKSRPDKKVSINEKQSGKSRSDACTSEGLPPQKDVLKTNVLDDFNNISKYNVELDDENVDKKRNDLNKEVLKKHESMITPSKELNELLENGPKSNYHPDPIFNNNEDEIKEVEDSDDDIDNERVEIEVINDDDDEVVEIDVVNDNDDIVEIDVTNNDNNDNDDNLYQ</sequence>
<evidence type="ECO:0000313" key="3">
    <source>
        <dbReference type="Proteomes" id="UP000193719"/>
    </source>
</evidence>
<name>A0A1Y1UYX8_9FUNG</name>
<evidence type="ECO:0000256" key="1">
    <source>
        <dbReference type="SAM" id="MobiDB-lite"/>
    </source>
</evidence>
<evidence type="ECO:0000313" key="2">
    <source>
        <dbReference type="EMBL" id="ORX43744.1"/>
    </source>
</evidence>
<feature type="compositionally biased region" description="Basic and acidic residues" evidence="1">
    <location>
        <begin position="12"/>
        <end position="39"/>
    </location>
</feature>
<comment type="caution">
    <text evidence="2">The sequence shown here is derived from an EMBL/GenBank/DDBJ whole genome shotgun (WGS) entry which is preliminary data.</text>
</comment>
<dbReference type="EMBL" id="MCFH01000050">
    <property type="protein sequence ID" value="ORX43744.1"/>
    <property type="molecule type" value="Genomic_DNA"/>
</dbReference>
<feature type="region of interest" description="Disordered" evidence="1">
    <location>
        <begin position="12"/>
        <end position="51"/>
    </location>
</feature>
<dbReference type="OrthoDB" id="2158560at2759"/>
<proteinExistence type="predicted"/>
<reference evidence="2 3" key="2">
    <citation type="submission" date="2016-08" db="EMBL/GenBank/DDBJ databases">
        <title>Pervasive Adenine N6-methylation of Active Genes in Fungi.</title>
        <authorList>
            <consortium name="DOE Joint Genome Institute"/>
            <person name="Mondo S.J."/>
            <person name="Dannebaum R.O."/>
            <person name="Kuo R.C."/>
            <person name="Labutti K."/>
            <person name="Haridas S."/>
            <person name="Kuo A."/>
            <person name="Salamov A."/>
            <person name="Ahrendt S.R."/>
            <person name="Lipzen A."/>
            <person name="Sullivan W."/>
            <person name="Andreopoulos W.B."/>
            <person name="Clum A."/>
            <person name="Lindquist E."/>
            <person name="Daum C."/>
            <person name="Ramamoorthy G.K."/>
            <person name="Gryganskyi A."/>
            <person name="Culley D."/>
            <person name="Magnuson J.K."/>
            <person name="James T.Y."/>
            <person name="O'Malley M.A."/>
            <person name="Stajich J.E."/>
            <person name="Spatafora J.W."/>
            <person name="Visel A."/>
            <person name="Grigoriev I.V."/>
        </authorList>
    </citation>
    <scope>NUCLEOTIDE SEQUENCE [LARGE SCALE GENOMIC DNA]</scope>
    <source>
        <strain evidence="3">finn</strain>
    </source>
</reference>
<dbReference type="Proteomes" id="UP000193719">
    <property type="component" value="Unassembled WGS sequence"/>
</dbReference>
<protein>
    <submittedName>
        <fullName evidence="2">Uncharacterized protein</fullName>
    </submittedName>
</protein>
<dbReference type="AlphaFoldDB" id="A0A1Y1UYX8"/>
<reference evidence="2 3" key="1">
    <citation type="submission" date="2016-08" db="EMBL/GenBank/DDBJ databases">
        <title>Genomes of anaerobic fungi encode conserved fungal cellulosomes for biomass hydrolysis.</title>
        <authorList>
            <consortium name="DOE Joint Genome Institute"/>
            <person name="Haitjema C.H."/>
            <person name="Gilmore S.P."/>
            <person name="Henske J.K."/>
            <person name="Solomon K.V."/>
            <person name="De Groot R."/>
            <person name="Kuo A."/>
            <person name="Mondo S.J."/>
            <person name="Salamov A.A."/>
            <person name="Labutti K."/>
            <person name="Zhao Z."/>
            <person name="Chiniquy J."/>
            <person name="Barry K."/>
            <person name="Brewer H.M."/>
            <person name="Purvine S.O."/>
            <person name="Wright A.T."/>
            <person name="Boxma B."/>
            <person name="Van Alen T."/>
            <person name="Hackstein J.H."/>
            <person name="Baker S.E."/>
            <person name="Grigoriev I.V."/>
            <person name="O'Malley M.A."/>
        </authorList>
    </citation>
    <scope>NUCLEOTIDE SEQUENCE [LARGE SCALE GENOMIC DNA]</scope>
    <source>
        <strain evidence="3">finn</strain>
    </source>
</reference>